<reference evidence="1" key="1">
    <citation type="submission" date="2023-07" db="EMBL/GenBank/DDBJ databases">
        <title>Chromosome-level Genome Assembly of Striped Snakehead (Channa striata).</title>
        <authorList>
            <person name="Liu H."/>
        </authorList>
    </citation>
    <scope>NUCLEOTIDE SEQUENCE</scope>
    <source>
        <strain evidence="1">Gz</strain>
        <tissue evidence="1">Muscle</tissue>
    </source>
</reference>
<dbReference type="PANTHER" id="PTHR15681">
    <property type="entry name" value="MAD2L1-BINDING PROTEIN"/>
    <property type="match status" value="1"/>
</dbReference>
<dbReference type="Gene3D" id="3.30.900.20">
    <property type="match status" value="1"/>
</dbReference>
<proteinExistence type="predicted"/>
<dbReference type="AlphaFoldDB" id="A0AA88LU05"/>
<keyword evidence="2" id="KW-1185">Reference proteome</keyword>
<protein>
    <submittedName>
        <fullName evidence="1">Uncharacterized protein</fullName>
    </submittedName>
</protein>
<name>A0AA88LU05_CHASR</name>
<dbReference type="Pfam" id="PF06581">
    <property type="entry name" value="p31comet"/>
    <property type="match status" value="1"/>
</dbReference>
<evidence type="ECO:0000313" key="1">
    <source>
        <dbReference type="EMBL" id="KAK2824115.1"/>
    </source>
</evidence>
<gene>
    <name evidence="1" type="ORF">Q5P01_021290</name>
</gene>
<evidence type="ECO:0000313" key="2">
    <source>
        <dbReference type="Proteomes" id="UP001187415"/>
    </source>
</evidence>
<sequence>MMQCGREEAGTFESCGSMTEPSSLTWTDHGQHGCGRWTPCAETPAVFARNRNYDAEVARRAQEEGECHLLFRFVSEILCILYQRQQLPMTHDHLVYSQKKRQASVQIHNALNLFKGMLAVQNACVLLLMGGSLVLPKELCEINMESLFLAGGDQSLQVSSCLQQLDHGSISLRSTTVSGLAHRNCVPTCAKEQIIALSTDPNASMEPRKECSDWQDYVWFQAPVTIKGLRN</sequence>
<accession>A0AA88LU05</accession>
<dbReference type="InterPro" id="IPR053729">
    <property type="entry name" value="MAD2L1BP_domain_sf"/>
</dbReference>
<dbReference type="GO" id="GO:0005634">
    <property type="term" value="C:nucleus"/>
    <property type="evidence" value="ECO:0007669"/>
    <property type="project" value="InterPro"/>
</dbReference>
<comment type="caution">
    <text evidence="1">The sequence shown here is derived from an EMBL/GenBank/DDBJ whole genome shotgun (WGS) entry which is preliminary data.</text>
</comment>
<dbReference type="Proteomes" id="UP001187415">
    <property type="component" value="Unassembled WGS sequence"/>
</dbReference>
<organism evidence="1 2">
    <name type="scientific">Channa striata</name>
    <name type="common">Snakehead murrel</name>
    <name type="synonym">Ophicephalus striatus</name>
    <dbReference type="NCBI Taxonomy" id="64152"/>
    <lineage>
        <taxon>Eukaryota</taxon>
        <taxon>Metazoa</taxon>
        <taxon>Chordata</taxon>
        <taxon>Craniata</taxon>
        <taxon>Vertebrata</taxon>
        <taxon>Euteleostomi</taxon>
        <taxon>Actinopterygii</taxon>
        <taxon>Neopterygii</taxon>
        <taxon>Teleostei</taxon>
        <taxon>Neoteleostei</taxon>
        <taxon>Acanthomorphata</taxon>
        <taxon>Anabantaria</taxon>
        <taxon>Anabantiformes</taxon>
        <taxon>Channoidei</taxon>
        <taxon>Channidae</taxon>
        <taxon>Channa</taxon>
    </lineage>
</organism>
<dbReference type="InterPro" id="IPR009511">
    <property type="entry name" value="MAD1/Cdc20-bound-Mad2-bd"/>
</dbReference>
<dbReference type="EMBL" id="JAUPFM010000017">
    <property type="protein sequence ID" value="KAK2824115.1"/>
    <property type="molecule type" value="Genomic_DNA"/>
</dbReference>
<dbReference type="GO" id="GO:0007096">
    <property type="term" value="P:regulation of exit from mitosis"/>
    <property type="evidence" value="ECO:0007669"/>
    <property type="project" value="InterPro"/>
</dbReference>
<dbReference type="PANTHER" id="PTHR15681:SF1">
    <property type="entry name" value="MAD2L1-BINDING PROTEIN"/>
    <property type="match status" value="1"/>
</dbReference>